<accession>A0A840PDN9</accession>
<proteinExistence type="inferred from homology"/>
<dbReference type="Pfam" id="PF00067">
    <property type="entry name" value="p450"/>
    <property type="match status" value="1"/>
</dbReference>
<sequence>MGTRSQDDMPVAEMPRTLDEMADLRARGPVARVRFAVGGEAWVVLSHQHARELLADARLGRAPLVRQDVPHRAAFPKFLKNTLMFTDQPQHARLRRLVAKWFTARRVESYRDRTTAVAHRLIDDLEGAGAPADLIAGFAAPLPLDVLTNLLGVPMEHKHRFEEWVRVLLSIDARTAQQADAAMDEMAAYLTEAIGRKRAHPEEDLLSGLASVRDKDDSLTGEEILWIAMLVLTGGFDNTANAIGTGVYALLRHAEQRAVFQSDPDRFVTTLTEEVLRHGRQSVGEGHQVAGVPFLALEPIEFAGIRIEPGEFVVVHRTSANHDETVFDEPGRFDVTRSPNPHLGFSHGAHHCLGAPLARMELQVAFTTLFARLPDLAPAGEPRFLREMLSAPMAELPVRW</sequence>
<comment type="caution">
    <text evidence="8">The sequence shown here is derived from an EMBL/GenBank/DDBJ whole genome shotgun (WGS) entry which is preliminary data.</text>
</comment>
<dbReference type="Proteomes" id="UP000578449">
    <property type="component" value="Unassembled WGS sequence"/>
</dbReference>
<evidence type="ECO:0000256" key="7">
    <source>
        <dbReference type="RuleBase" id="RU000461"/>
    </source>
</evidence>
<evidence type="ECO:0000256" key="5">
    <source>
        <dbReference type="ARBA" id="ARBA00023004"/>
    </source>
</evidence>
<dbReference type="PRINTS" id="PR00359">
    <property type="entry name" value="BP450"/>
</dbReference>
<keyword evidence="5 7" id="KW-0408">Iron</keyword>
<comment type="similarity">
    <text evidence="1 7">Belongs to the cytochrome P450 family.</text>
</comment>
<dbReference type="Gene3D" id="1.10.630.10">
    <property type="entry name" value="Cytochrome P450"/>
    <property type="match status" value="1"/>
</dbReference>
<evidence type="ECO:0000313" key="9">
    <source>
        <dbReference type="Proteomes" id="UP000578449"/>
    </source>
</evidence>
<dbReference type="EMBL" id="JACHGN010000015">
    <property type="protein sequence ID" value="MBB5136846.1"/>
    <property type="molecule type" value="Genomic_DNA"/>
</dbReference>
<dbReference type="FunFam" id="1.10.630.10:FF:000018">
    <property type="entry name" value="Cytochrome P450 monooxygenase"/>
    <property type="match status" value="1"/>
</dbReference>
<evidence type="ECO:0000256" key="3">
    <source>
        <dbReference type="ARBA" id="ARBA00022723"/>
    </source>
</evidence>
<dbReference type="GO" id="GO:0005506">
    <property type="term" value="F:iron ion binding"/>
    <property type="evidence" value="ECO:0007669"/>
    <property type="project" value="InterPro"/>
</dbReference>
<evidence type="ECO:0000313" key="8">
    <source>
        <dbReference type="EMBL" id="MBB5136846.1"/>
    </source>
</evidence>
<keyword evidence="3 7" id="KW-0479">Metal-binding</keyword>
<evidence type="ECO:0000256" key="2">
    <source>
        <dbReference type="ARBA" id="ARBA00022617"/>
    </source>
</evidence>
<protein>
    <submittedName>
        <fullName evidence="8">Cytochrome P450</fullName>
    </submittedName>
</protein>
<dbReference type="InterPro" id="IPR017972">
    <property type="entry name" value="Cyt_P450_CS"/>
</dbReference>
<dbReference type="GO" id="GO:0004497">
    <property type="term" value="F:monooxygenase activity"/>
    <property type="evidence" value="ECO:0007669"/>
    <property type="project" value="UniProtKB-KW"/>
</dbReference>
<dbReference type="SUPFAM" id="SSF48264">
    <property type="entry name" value="Cytochrome P450"/>
    <property type="match status" value="1"/>
</dbReference>
<keyword evidence="2 7" id="KW-0349">Heme</keyword>
<gene>
    <name evidence="8" type="ORF">HNP84_006597</name>
</gene>
<name>A0A840PDN9_9ACTN</name>
<keyword evidence="6 7" id="KW-0503">Monooxygenase</keyword>
<dbReference type="PANTHER" id="PTHR46696">
    <property type="entry name" value="P450, PUTATIVE (EUROFUNG)-RELATED"/>
    <property type="match status" value="1"/>
</dbReference>
<keyword evidence="9" id="KW-1185">Reference proteome</keyword>
<evidence type="ECO:0000256" key="6">
    <source>
        <dbReference type="ARBA" id="ARBA00023033"/>
    </source>
</evidence>
<dbReference type="PANTHER" id="PTHR46696:SF1">
    <property type="entry name" value="CYTOCHROME P450 YJIB-RELATED"/>
    <property type="match status" value="1"/>
</dbReference>
<dbReference type="InterPro" id="IPR036396">
    <property type="entry name" value="Cyt_P450_sf"/>
</dbReference>
<reference evidence="8 9" key="1">
    <citation type="submission" date="2020-08" db="EMBL/GenBank/DDBJ databases">
        <title>Genomic Encyclopedia of Type Strains, Phase IV (KMG-IV): sequencing the most valuable type-strain genomes for metagenomic binning, comparative biology and taxonomic classification.</title>
        <authorList>
            <person name="Goeker M."/>
        </authorList>
    </citation>
    <scope>NUCLEOTIDE SEQUENCE [LARGE SCALE GENOMIC DNA]</scope>
    <source>
        <strain evidence="8 9">DSM 45615</strain>
    </source>
</reference>
<dbReference type="GO" id="GO:0020037">
    <property type="term" value="F:heme binding"/>
    <property type="evidence" value="ECO:0007669"/>
    <property type="project" value="InterPro"/>
</dbReference>
<evidence type="ECO:0000256" key="4">
    <source>
        <dbReference type="ARBA" id="ARBA00023002"/>
    </source>
</evidence>
<dbReference type="CDD" id="cd11031">
    <property type="entry name" value="Cyp158A-like"/>
    <property type="match status" value="1"/>
</dbReference>
<dbReference type="RefSeq" id="WP_185053704.1">
    <property type="nucleotide sequence ID" value="NZ_BAABIX010000008.1"/>
</dbReference>
<organism evidence="8 9">
    <name type="scientific">Thermocatellispora tengchongensis</name>
    <dbReference type="NCBI Taxonomy" id="1073253"/>
    <lineage>
        <taxon>Bacteria</taxon>
        <taxon>Bacillati</taxon>
        <taxon>Actinomycetota</taxon>
        <taxon>Actinomycetes</taxon>
        <taxon>Streptosporangiales</taxon>
        <taxon>Streptosporangiaceae</taxon>
        <taxon>Thermocatellispora</taxon>
    </lineage>
</organism>
<dbReference type="GO" id="GO:0016705">
    <property type="term" value="F:oxidoreductase activity, acting on paired donors, with incorporation or reduction of molecular oxygen"/>
    <property type="evidence" value="ECO:0007669"/>
    <property type="project" value="InterPro"/>
</dbReference>
<dbReference type="InterPro" id="IPR001128">
    <property type="entry name" value="Cyt_P450"/>
</dbReference>
<dbReference type="InterPro" id="IPR002397">
    <property type="entry name" value="Cyt_P450_B"/>
</dbReference>
<dbReference type="AlphaFoldDB" id="A0A840PDN9"/>
<evidence type="ECO:0000256" key="1">
    <source>
        <dbReference type="ARBA" id="ARBA00010617"/>
    </source>
</evidence>
<keyword evidence="4 7" id="KW-0560">Oxidoreductase</keyword>
<dbReference type="PROSITE" id="PS00086">
    <property type="entry name" value="CYTOCHROME_P450"/>
    <property type="match status" value="1"/>
</dbReference>